<gene>
    <name evidence="3" type="ORF">CXB77_07220</name>
</gene>
<keyword evidence="1" id="KW-0472">Membrane</keyword>
<accession>A0A2S7XSA3</accession>
<keyword evidence="1" id="KW-0812">Transmembrane</keyword>
<reference evidence="3 4" key="1">
    <citation type="submission" date="2018-01" db="EMBL/GenBank/DDBJ databases">
        <title>The complete genome sequence of Chromatium okenii LaCa, a purple sulfur bacterium with a turbulent life.</title>
        <authorList>
            <person name="Luedin S.M."/>
            <person name="Liechti N."/>
            <person name="Storelli N."/>
            <person name="Danza F."/>
            <person name="Wittwer M."/>
            <person name="Pothier J.F."/>
            <person name="Tonolla M.A."/>
        </authorList>
    </citation>
    <scope>NUCLEOTIDE SEQUENCE [LARGE SCALE GENOMIC DNA]</scope>
    <source>
        <strain evidence="3 4">LaCa</strain>
    </source>
</reference>
<keyword evidence="1" id="KW-1133">Transmembrane helix</keyword>
<dbReference type="InterPro" id="IPR000719">
    <property type="entry name" value="Prot_kinase_dom"/>
</dbReference>
<dbReference type="RefSeq" id="WP_105073356.1">
    <property type="nucleotide sequence ID" value="NZ_JAFLKP010000234.1"/>
</dbReference>
<dbReference type="OrthoDB" id="5782056at2"/>
<protein>
    <recommendedName>
        <fullName evidence="2">Protein kinase domain-containing protein</fullName>
    </recommendedName>
</protein>
<dbReference type="InterPro" id="IPR011009">
    <property type="entry name" value="Kinase-like_dom_sf"/>
</dbReference>
<evidence type="ECO:0000259" key="2">
    <source>
        <dbReference type="PROSITE" id="PS50011"/>
    </source>
</evidence>
<dbReference type="GO" id="GO:0005524">
    <property type="term" value="F:ATP binding"/>
    <property type="evidence" value="ECO:0007669"/>
    <property type="project" value="InterPro"/>
</dbReference>
<sequence>MTQTFVTGAGATIEIGREFGKGGEGSVYEIQKHHHLVAKLYNAHHTPDTRKQAKLRFMVTTADKELLSYAAWPQETLHKIHNGPVVGFLMPKVSGWVPIHMLYSPAHRRQEHPHAAWDFLLFTARNMAAAFAAIHHHGHVLGDVNQGNVLVSTDSKVVLIDTDSFQINANGTVHLCKVGVAHFTPPELQGVASFDRIPRSSNHDNFGLALLIFHLLFGGRHPYSGVPLRADAGEALEKDIQAFRYAYARDGQQRGFKPPPKSIPITIVPDAIQSMFMAAFTEIGAKGERPNAKQWVTALDWLRKQLKCCAATPMHVYPNHSGQCPWCTLENQGVVYFLNVRVIPTGTTGFVLAQVWAAIEAVPAPSAISIPNVAAIAVTPIRLPPIGIKITFIRFVLWITIAGITLWLLTVAVAAWFLILGGAWWGWVSVGHIGGTERKTEQVKRKAARDVAQQAYDQIVARVQHEISPEMFNKKKQELARLRDEYQQLPEREKTEITHLNTTAEARQKHQFLERHFIDAATISKVGLAKKAALRSFGIETAADVTWDKVFAVKGFGEVLTRAVVDWQKACERRFVFNPHLAVTEADKNAVRVKIATRKRTLEIALNAGAAELQRLRQDMINKTSALTPLLQATAKTLAQTQADLNVV</sequence>
<dbReference type="SUPFAM" id="SSF56112">
    <property type="entry name" value="Protein kinase-like (PK-like)"/>
    <property type="match status" value="1"/>
</dbReference>
<keyword evidence="4" id="KW-1185">Reference proteome</keyword>
<organism evidence="3 4">
    <name type="scientific">Chromatium okenii</name>
    <dbReference type="NCBI Taxonomy" id="61644"/>
    <lineage>
        <taxon>Bacteria</taxon>
        <taxon>Pseudomonadati</taxon>
        <taxon>Pseudomonadota</taxon>
        <taxon>Gammaproteobacteria</taxon>
        <taxon>Chromatiales</taxon>
        <taxon>Chromatiaceae</taxon>
        <taxon>Chromatium</taxon>
    </lineage>
</organism>
<comment type="caution">
    <text evidence="3">The sequence shown here is derived from an EMBL/GenBank/DDBJ whole genome shotgun (WGS) entry which is preliminary data.</text>
</comment>
<feature type="transmembrane region" description="Helical" evidence="1">
    <location>
        <begin position="395"/>
        <end position="419"/>
    </location>
</feature>
<evidence type="ECO:0000256" key="1">
    <source>
        <dbReference type="SAM" id="Phobius"/>
    </source>
</evidence>
<evidence type="ECO:0000313" key="3">
    <source>
        <dbReference type="EMBL" id="PQJ96595.1"/>
    </source>
</evidence>
<proteinExistence type="predicted"/>
<name>A0A2S7XSA3_9GAMM</name>
<feature type="domain" description="Protein kinase" evidence="2">
    <location>
        <begin position="13"/>
        <end position="302"/>
    </location>
</feature>
<dbReference type="EMBL" id="PPGH01000034">
    <property type="protein sequence ID" value="PQJ96595.1"/>
    <property type="molecule type" value="Genomic_DNA"/>
</dbReference>
<dbReference type="AlphaFoldDB" id="A0A2S7XSA3"/>
<dbReference type="GO" id="GO:0004672">
    <property type="term" value="F:protein kinase activity"/>
    <property type="evidence" value="ECO:0007669"/>
    <property type="project" value="InterPro"/>
</dbReference>
<evidence type="ECO:0000313" key="4">
    <source>
        <dbReference type="Proteomes" id="UP000239936"/>
    </source>
</evidence>
<dbReference type="Proteomes" id="UP000239936">
    <property type="component" value="Unassembled WGS sequence"/>
</dbReference>
<dbReference type="PROSITE" id="PS50011">
    <property type="entry name" value="PROTEIN_KINASE_DOM"/>
    <property type="match status" value="1"/>
</dbReference>
<dbReference type="Gene3D" id="1.10.510.10">
    <property type="entry name" value="Transferase(Phosphotransferase) domain 1"/>
    <property type="match status" value="1"/>
</dbReference>